<dbReference type="EC" id="5.4.99.-" evidence="4"/>
<evidence type="ECO:0000256" key="1">
    <source>
        <dbReference type="ARBA" id="ARBA00000073"/>
    </source>
</evidence>
<dbReference type="SUPFAM" id="SSF55120">
    <property type="entry name" value="Pseudouridine synthase"/>
    <property type="match status" value="1"/>
</dbReference>
<evidence type="ECO:0000256" key="3">
    <source>
        <dbReference type="ARBA" id="ARBA00023235"/>
    </source>
</evidence>
<comment type="similarity">
    <text evidence="2 4">Belongs to the pseudouridine synthase RluA family.</text>
</comment>
<comment type="catalytic activity">
    <reaction evidence="1 4">
        <text>a uridine in RNA = a pseudouridine in RNA</text>
        <dbReference type="Rhea" id="RHEA:48348"/>
        <dbReference type="Rhea" id="RHEA-COMP:12068"/>
        <dbReference type="Rhea" id="RHEA-COMP:12069"/>
        <dbReference type="ChEBI" id="CHEBI:65314"/>
        <dbReference type="ChEBI" id="CHEBI:65315"/>
    </reaction>
</comment>
<protein>
    <recommendedName>
        <fullName evidence="4">Pseudouridine synthase</fullName>
        <ecNumber evidence="4">5.4.99.-</ecNumber>
    </recommendedName>
</protein>
<dbReference type="GO" id="GO:0003723">
    <property type="term" value="F:RNA binding"/>
    <property type="evidence" value="ECO:0007669"/>
    <property type="project" value="InterPro"/>
</dbReference>
<dbReference type="PROSITE" id="PS01129">
    <property type="entry name" value="PSI_RLU"/>
    <property type="match status" value="1"/>
</dbReference>
<dbReference type="RefSeq" id="WP_016250824.1">
    <property type="nucleotide sequence ID" value="NZ_JAXOGD010000012.1"/>
</dbReference>
<dbReference type="InterPro" id="IPR050188">
    <property type="entry name" value="RluA_PseudoU_synthase"/>
</dbReference>
<accession>A0A1Y4R1X0</accession>
<dbReference type="InterPro" id="IPR006224">
    <property type="entry name" value="PsdUridine_synth_RluA-like_CS"/>
</dbReference>
<dbReference type="InterPro" id="IPR020103">
    <property type="entry name" value="PsdUridine_synth_cat_dom_sf"/>
</dbReference>
<dbReference type="Gene3D" id="3.30.2350.10">
    <property type="entry name" value="Pseudouridine synthase"/>
    <property type="match status" value="1"/>
</dbReference>
<dbReference type="GO" id="GO:0000455">
    <property type="term" value="P:enzyme-directed rRNA pseudouridine synthesis"/>
    <property type="evidence" value="ECO:0007669"/>
    <property type="project" value="TreeGrafter"/>
</dbReference>
<reference evidence="6" key="1">
    <citation type="submission" date="2017-04" db="EMBL/GenBank/DDBJ databases">
        <title>Function of individual gut microbiota members based on whole genome sequencing of pure cultures obtained from chicken caecum.</title>
        <authorList>
            <person name="Medvecky M."/>
            <person name="Cejkova D."/>
            <person name="Polansky O."/>
            <person name="Karasova D."/>
            <person name="Kubasova T."/>
            <person name="Cizek A."/>
            <person name="Rychlik I."/>
        </authorList>
    </citation>
    <scope>NUCLEOTIDE SEQUENCE [LARGE SCALE GENOMIC DNA]</scope>
    <source>
        <strain evidence="6">An144</strain>
    </source>
</reference>
<dbReference type="GO" id="GO:0009982">
    <property type="term" value="F:pseudouridine synthase activity"/>
    <property type="evidence" value="ECO:0007669"/>
    <property type="project" value="InterPro"/>
</dbReference>
<dbReference type="PANTHER" id="PTHR21600:SF44">
    <property type="entry name" value="RIBOSOMAL LARGE SUBUNIT PSEUDOURIDINE SYNTHASE D"/>
    <property type="match status" value="1"/>
</dbReference>
<sequence>MQYDIQLPIDFTPCTIREVLEEQWLVPRKVRHFLRVRKNVLLNGEVAMFHQVVQPLDTLTLIIEEEDYQYQKVQLGQAQNVTVLYEDEHMIVVDKKVGIKTHPNQPTENGTLQNDVAAYLAQQGEGAFPHVVHRLDKETSGVVLFAKNPFVLPILGRLLEQKEIFRKYQAIVEGRLDKDLTIRKKIGRHRHDRRKRTIDERNGQEAITHVQVHQASKKQSQIYCILETGRTHQIRVHLASIQHPIVGDPLYNEHSRAKRLMLHAYQMHLTHPFTKDKLMITSKEKLF</sequence>
<dbReference type="GO" id="GO:0140098">
    <property type="term" value="F:catalytic activity, acting on RNA"/>
    <property type="evidence" value="ECO:0007669"/>
    <property type="project" value="UniProtKB-ARBA"/>
</dbReference>
<organism evidence="5 6">
    <name type="scientific">Enterococcus cecorum</name>
    <dbReference type="NCBI Taxonomy" id="44008"/>
    <lineage>
        <taxon>Bacteria</taxon>
        <taxon>Bacillati</taxon>
        <taxon>Bacillota</taxon>
        <taxon>Bacilli</taxon>
        <taxon>Lactobacillales</taxon>
        <taxon>Enterococcaceae</taxon>
        <taxon>Enterococcus</taxon>
    </lineage>
</organism>
<dbReference type="GeneID" id="60872551"/>
<dbReference type="NCBIfam" id="TIGR00005">
    <property type="entry name" value="rluA_subfam"/>
    <property type="match status" value="1"/>
</dbReference>
<evidence type="ECO:0000313" key="5">
    <source>
        <dbReference type="EMBL" id="OUQ11539.1"/>
    </source>
</evidence>
<comment type="caution">
    <text evidence="5">The sequence shown here is derived from an EMBL/GenBank/DDBJ whole genome shotgun (WGS) entry which is preliminary data.</text>
</comment>
<evidence type="ECO:0000313" key="6">
    <source>
        <dbReference type="Proteomes" id="UP000196074"/>
    </source>
</evidence>
<name>A0A1Y4R1X0_9ENTE</name>
<comment type="function">
    <text evidence="4">Responsible for synthesis of pseudouridine from uracil.</text>
</comment>
<dbReference type="InterPro" id="IPR006225">
    <property type="entry name" value="PsdUridine_synth_RluC/D"/>
</dbReference>
<evidence type="ECO:0000256" key="2">
    <source>
        <dbReference type="ARBA" id="ARBA00010876"/>
    </source>
</evidence>
<dbReference type="CDD" id="cd02869">
    <property type="entry name" value="PseudoU_synth_RluA_like"/>
    <property type="match status" value="1"/>
</dbReference>
<evidence type="ECO:0000256" key="4">
    <source>
        <dbReference type="RuleBase" id="RU362028"/>
    </source>
</evidence>
<keyword evidence="3 4" id="KW-0413">Isomerase</keyword>
<proteinExistence type="inferred from homology"/>
<gene>
    <name evidence="5" type="ORF">B5E88_01385</name>
</gene>
<dbReference type="Proteomes" id="UP000196074">
    <property type="component" value="Unassembled WGS sequence"/>
</dbReference>
<dbReference type="PANTHER" id="PTHR21600">
    <property type="entry name" value="MITOCHONDRIAL RNA PSEUDOURIDINE SYNTHASE"/>
    <property type="match status" value="1"/>
</dbReference>
<dbReference type="Pfam" id="PF00849">
    <property type="entry name" value="PseudoU_synth_2"/>
    <property type="match status" value="1"/>
</dbReference>
<dbReference type="AlphaFoldDB" id="A0A1Y4R1X0"/>
<dbReference type="EMBL" id="NFLC01000002">
    <property type="protein sequence ID" value="OUQ11539.1"/>
    <property type="molecule type" value="Genomic_DNA"/>
</dbReference>
<dbReference type="InterPro" id="IPR006145">
    <property type="entry name" value="PsdUridine_synth_RsuA/RluA"/>
</dbReference>